<name>A0A1I6HAM5_9GAMM</name>
<dbReference type="OrthoDB" id="5422155at2"/>
<feature type="compositionally biased region" description="Polar residues" evidence="1">
    <location>
        <begin position="60"/>
        <end position="76"/>
    </location>
</feature>
<evidence type="ECO:0000256" key="1">
    <source>
        <dbReference type="SAM" id="MobiDB-lite"/>
    </source>
</evidence>
<dbReference type="AlphaFoldDB" id="A0A1I6HAM5"/>
<dbReference type="EMBL" id="FOYW01000001">
    <property type="protein sequence ID" value="SFR51381.1"/>
    <property type="molecule type" value="Genomic_DNA"/>
</dbReference>
<feature type="compositionally biased region" description="Basic and acidic residues" evidence="1">
    <location>
        <begin position="41"/>
        <end position="59"/>
    </location>
</feature>
<dbReference type="STRING" id="650891.SAMN05216203_1040"/>
<accession>A0A1I6HAM5</accession>
<keyword evidence="3" id="KW-1185">Reference proteome</keyword>
<sequence length="76" mass="8440">MTNAMPKDQARRLIDQLPDTATWEDLIDEIRVREAIESGLRDSEAGALRSVEEQDRSDRCTGSNSYSKTAGLISQA</sequence>
<evidence type="ECO:0000313" key="3">
    <source>
        <dbReference type="Proteomes" id="UP000198644"/>
    </source>
</evidence>
<protein>
    <recommendedName>
        <fullName evidence="4">Addiction module component</fullName>
    </recommendedName>
</protein>
<evidence type="ECO:0008006" key="4">
    <source>
        <dbReference type="Google" id="ProtNLM"/>
    </source>
</evidence>
<proteinExistence type="predicted"/>
<gene>
    <name evidence="2" type="ORF">SAMN05216203_1040</name>
</gene>
<feature type="region of interest" description="Disordered" evidence="1">
    <location>
        <begin position="41"/>
        <end position="76"/>
    </location>
</feature>
<reference evidence="2 3" key="1">
    <citation type="submission" date="2016-10" db="EMBL/GenBank/DDBJ databases">
        <authorList>
            <person name="de Groot N.N."/>
        </authorList>
    </citation>
    <scope>NUCLEOTIDE SEQUENCE [LARGE SCALE GENOMIC DNA]</scope>
    <source>
        <strain evidence="2 3">CGMCC 1.9167</strain>
    </source>
</reference>
<evidence type="ECO:0000313" key="2">
    <source>
        <dbReference type="EMBL" id="SFR51381.1"/>
    </source>
</evidence>
<organism evidence="2 3">
    <name type="scientific">Marinobacter daqiaonensis</name>
    <dbReference type="NCBI Taxonomy" id="650891"/>
    <lineage>
        <taxon>Bacteria</taxon>
        <taxon>Pseudomonadati</taxon>
        <taxon>Pseudomonadota</taxon>
        <taxon>Gammaproteobacteria</taxon>
        <taxon>Pseudomonadales</taxon>
        <taxon>Marinobacteraceae</taxon>
        <taxon>Marinobacter</taxon>
    </lineage>
</organism>
<dbReference type="Proteomes" id="UP000198644">
    <property type="component" value="Unassembled WGS sequence"/>
</dbReference>